<evidence type="ECO:0000313" key="2">
    <source>
        <dbReference type="RefSeq" id="XP_030982430.1"/>
    </source>
</evidence>
<reference evidence="2" key="2">
    <citation type="submission" date="2019-10" db="EMBL/GenBank/DDBJ databases">
        <authorList>
            <consortium name="NCBI Genome Project"/>
        </authorList>
    </citation>
    <scope>NUCLEOTIDE SEQUENCE</scope>
    <source>
        <strain evidence="2">NI907</strain>
    </source>
</reference>
<organism evidence="1 2">
    <name type="scientific">Pyricularia grisea</name>
    <name type="common">Crabgrass-specific blast fungus</name>
    <name type="synonym">Magnaporthe grisea</name>
    <dbReference type="NCBI Taxonomy" id="148305"/>
    <lineage>
        <taxon>Eukaryota</taxon>
        <taxon>Fungi</taxon>
        <taxon>Dikarya</taxon>
        <taxon>Ascomycota</taxon>
        <taxon>Pezizomycotina</taxon>
        <taxon>Sordariomycetes</taxon>
        <taxon>Sordariomycetidae</taxon>
        <taxon>Magnaporthales</taxon>
        <taxon>Pyriculariaceae</taxon>
        <taxon>Pyricularia</taxon>
    </lineage>
</organism>
<dbReference type="KEGG" id="pgri:PgNI_06390"/>
<keyword evidence="1" id="KW-1185">Reference proteome</keyword>
<proteinExistence type="predicted"/>
<gene>
    <name evidence="2" type="ORF">PgNI_06390</name>
</gene>
<evidence type="ECO:0000313" key="1">
    <source>
        <dbReference type="Proteomes" id="UP000515153"/>
    </source>
</evidence>
<dbReference type="Proteomes" id="UP000515153">
    <property type="component" value="Chromosome I"/>
</dbReference>
<dbReference type="GeneID" id="41961323"/>
<dbReference type="AlphaFoldDB" id="A0A6P8B5L1"/>
<reference evidence="2" key="3">
    <citation type="submission" date="2025-08" db="UniProtKB">
        <authorList>
            <consortium name="RefSeq"/>
        </authorList>
    </citation>
    <scope>IDENTIFICATION</scope>
    <source>
        <strain evidence="2">NI907</strain>
    </source>
</reference>
<name>A0A6P8B5L1_PYRGI</name>
<sequence>MVSICEVNAIHVQGKHSEQLCTPDKAVTRVLETMRLRLANAVTALAADPHQTQHTGGLG</sequence>
<dbReference type="RefSeq" id="XP_030982430.1">
    <property type="nucleotide sequence ID" value="XM_031126414.1"/>
</dbReference>
<reference evidence="1 2" key="1">
    <citation type="journal article" date="2019" name="Mol. Biol. Evol.">
        <title>Blast fungal genomes show frequent chromosomal changes, gene gains and losses, and effector gene turnover.</title>
        <authorList>
            <person name="Gomez Luciano L.B."/>
            <person name="Jason Tsai I."/>
            <person name="Chuma I."/>
            <person name="Tosa Y."/>
            <person name="Chen Y.H."/>
            <person name="Li J.Y."/>
            <person name="Li M.Y."/>
            <person name="Jade Lu M.Y."/>
            <person name="Nakayashiki H."/>
            <person name="Li W.H."/>
        </authorList>
    </citation>
    <scope>NUCLEOTIDE SEQUENCE [LARGE SCALE GENOMIC DNA]</scope>
    <source>
        <strain evidence="1 2">NI907</strain>
    </source>
</reference>
<accession>A0A6P8B5L1</accession>
<protein>
    <submittedName>
        <fullName evidence="2">Uncharacterized protein</fullName>
    </submittedName>
</protein>